<keyword evidence="1" id="KW-0503">Monooxygenase</keyword>
<sequence length="91" mass="11199">MDEYTDYLILPQYSYEIFDVNSKAYMLQDKVHKKKKWYLSNQLDVFHVKLLQAPLVVQNNKKYCPFLLQKYIDRHLRRIHPVYFFQLISLI</sequence>
<dbReference type="AlphaFoldDB" id="I1W5D1"/>
<name>I1W5D1_STAAU</name>
<proteinExistence type="predicted"/>
<organism evidence="1">
    <name type="scientific">Staphylococcus aureus</name>
    <dbReference type="NCBI Taxonomy" id="1280"/>
    <lineage>
        <taxon>Bacteria</taxon>
        <taxon>Bacillati</taxon>
        <taxon>Bacillota</taxon>
        <taxon>Bacilli</taxon>
        <taxon>Bacillales</taxon>
        <taxon>Staphylococcaceae</taxon>
        <taxon>Staphylococcus</taxon>
    </lineage>
</organism>
<dbReference type="GO" id="GO:0004497">
    <property type="term" value="F:monooxygenase activity"/>
    <property type="evidence" value="ECO:0007669"/>
    <property type="project" value="UniProtKB-KW"/>
</dbReference>
<protein>
    <submittedName>
        <fullName evidence="1">Truncated nitrilotriacetate monooxygenase</fullName>
    </submittedName>
</protein>
<accession>I1W5D1</accession>
<dbReference type="EMBL" id="JQ746621">
    <property type="protein sequence ID" value="AFI61367.1"/>
    <property type="molecule type" value="Genomic_DNA"/>
</dbReference>
<evidence type="ECO:0000313" key="1">
    <source>
        <dbReference type="EMBL" id="AFI61367.1"/>
    </source>
</evidence>
<keyword evidence="1" id="KW-0560">Oxidoreductase</keyword>
<reference evidence="1" key="1">
    <citation type="submission" date="2012-03" db="EMBL/GenBank/DDBJ databases">
        <title>Characterisation of a Novel Staphylococcus Cassette Chromosome Composite Island containing a pls gene, a sorbitol operon and a SCCmec V (Taiwan variant) in a Community Associated Methicillin-Resistant Staphylococcus aureus in Western Australia.</title>
        <authorList>
            <person name="Wilson L.K."/>
            <person name="O'Brien F.G."/>
        </authorList>
    </citation>
    <scope>NUCLEOTIDE SEQUENCE</scope>
    <source>
        <strain evidence="1">WA MRSA-40</strain>
    </source>
</reference>